<reference evidence="2" key="1">
    <citation type="submission" date="2016-05" db="EMBL/GenBank/DDBJ databases">
        <title>Comparative genomics of biotechnologically important yeasts.</title>
        <authorList>
            <consortium name="DOE Joint Genome Institute"/>
            <person name="Riley R."/>
            <person name="Haridas S."/>
            <person name="Wolfe K.H."/>
            <person name="Lopes M.R."/>
            <person name="Hittinger C.T."/>
            <person name="Goker M."/>
            <person name="Salamov A."/>
            <person name="Wisecaver J."/>
            <person name="Long T.M."/>
            <person name="Aerts A.L."/>
            <person name="Barry K."/>
            <person name="Choi C."/>
            <person name="Clum A."/>
            <person name="Coughlan A.Y."/>
            <person name="Deshpande S."/>
            <person name="Douglass A.P."/>
            <person name="Hanson S.J."/>
            <person name="Klenk H.-P."/>
            <person name="Labutti K."/>
            <person name="Lapidus A."/>
            <person name="Lindquist E."/>
            <person name="Lipzen A."/>
            <person name="Meier-Kolthoff J.P."/>
            <person name="Ohm R.A."/>
            <person name="Otillar R.P."/>
            <person name="Pangilinan J."/>
            <person name="Peng Y."/>
            <person name="Rokas A."/>
            <person name="Rosa C.A."/>
            <person name="Scheuner C."/>
            <person name="Sibirny A.A."/>
            <person name="Slot J.C."/>
            <person name="Stielow J.B."/>
            <person name="Sun H."/>
            <person name="Kurtzman C.P."/>
            <person name="Blackwell M."/>
            <person name="Grigoriev I.V."/>
            <person name="Jeffries T.W."/>
        </authorList>
    </citation>
    <scope>NUCLEOTIDE SEQUENCE [LARGE SCALE GENOMIC DNA]</scope>
    <source>
        <strain evidence="2">NRRL Y-1933</strain>
    </source>
</reference>
<dbReference type="AlphaFoldDB" id="A0A1E4RBM7"/>
<proteinExistence type="predicted"/>
<dbReference type="RefSeq" id="XP_020073715.1">
    <property type="nucleotide sequence ID" value="XM_020219428.1"/>
</dbReference>
<accession>A0A1E4RBM7</accession>
<dbReference type="STRING" id="984485.A0A1E4RBM7"/>
<feature type="non-terminal residue" evidence="1">
    <location>
        <position position="208"/>
    </location>
</feature>
<dbReference type="OrthoDB" id="4093337at2759"/>
<evidence type="ECO:0000313" key="1">
    <source>
        <dbReference type="EMBL" id="ODV64648.1"/>
    </source>
</evidence>
<feature type="non-terminal residue" evidence="1">
    <location>
        <position position="1"/>
    </location>
</feature>
<dbReference type="EMBL" id="KV454547">
    <property type="protein sequence ID" value="ODV64648.1"/>
    <property type="molecule type" value="Genomic_DNA"/>
</dbReference>
<dbReference type="Proteomes" id="UP000095085">
    <property type="component" value="Unassembled WGS sequence"/>
</dbReference>
<evidence type="ECO:0000313" key="2">
    <source>
        <dbReference type="Proteomes" id="UP000095085"/>
    </source>
</evidence>
<keyword evidence="2" id="KW-1185">Reference proteome</keyword>
<gene>
    <name evidence="1" type="ORF">HYPBUDRAFT_130464</name>
</gene>
<organism evidence="1 2">
    <name type="scientific">Hyphopichia burtonii NRRL Y-1933</name>
    <dbReference type="NCBI Taxonomy" id="984485"/>
    <lineage>
        <taxon>Eukaryota</taxon>
        <taxon>Fungi</taxon>
        <taxon>Dikarya</taxon>
        <taxon>Ascomycota</taxon>
        <taxon>Saccharomycotina</taxon>
        <taxon>Pichiomycetes</taxon>
        <taxon>Debaryomycetaceae</taxon>
        <taxon>Hyphopichia</taxon>
    </lineage>
</organism>
<sequence>ISKRENVLLTQLFTSLNKSGQGVALTKQVTTSSLTQGSAIQIIIDYLKGANLTTILEAADNSGLALDIVLLTLTDYDVLPGIVKVIEGVFENSNSTSSSGGLVSSIIGGILDTLGLEITSVAGTDETVNDVCTSLEKSGLGVSVVKQLFTDEDEYDFDIKLVSDIIDEKVITLDDLLTALKQSHLIAHIISDILGNFSYIKLVISFVI</sequence>
<protein>
    <submittedName>
        <fullName evidence="1">Uncharacterized protein</fullName>
    </submittedName>
</protein>
<dbReference type="GeneID" id="30993978"/>
<name>A0A1E4RBM7_9ASCO</name>